<dbReference type="PANTHER" id="PTHR30050:SF4">
    <property type="entry name" value="ATP-BINDING PROTEIN RV3427C IN INSERTION SEQUENCE-RELATED"/>
    <property type="match status" value="1"/>
</dbReference>
<evidence type="ECO:0000256" key="3">
    <source>
        <dbReference type="SAM" id="MobiDB-lite"/>
    </source>
</evidence>
<evidence type="ECO:0000256" key="1">
    <source>
        <dbReference type="ARBA" id="ARBA00022741"/>
    </source>
</evidence>
<evidence type="ECO:0000256" key="2">
    <source>
        <dbReference type="ARBA" id="ARBA00022840"/>
    </source>
</evidence>
<organism evidence="5 6">
    <name type="scientific">Eubacterium oxidoreducens</name>
    <dbReference type="NCBI Taxonomy" id="1732"/>
    <lineage>
        <taxon>Bacteria</taxon>
        <taxon>Bacillati</taxon>
        <taxon>Bacillota</taxon>
        <taxon>Clostridia</taxon>
        <taxon>Eubacteriales</taxon>
        <taxon>Eubacteriaceae</taxon>
        <taxon>Eubacterium</taxon>
    </lineage>
</organism>
<dbReference type="SUPFAM" id="SSF52540">
    <property type="entry name" value="P-loop containing nucleoside triphosphate hydrolases"/>
    <property type="match status" value="1"/>
</dbReference>
<dbReference type="RefSeq" id="WP_176762429.1">
    <property type="nucleotide sequence ID" value="NZ_FMXR01000033.1"/>
</dbReference>
<dbReference type="InterPro" id="IPR027417">
    <property type="entry name" value="P-loop_NTPase"/>
</dbReference>
<sequence length="261" mass="29767">MNYQTVEQLTEMKLHAMKLEYARQEELPASSELSFDDRLAMIVTAQYDARVRAKTNRLIKKAELREPTASLSDIDYDSARKLKKTDVVRLADCQWIKSGNNLIITGATGVGKTYLLSAYGRQACMQGYSVKCYRTTRLLTNLTIGKGDGSYNKLMKDLVRPDLLILDDFGMKQLDLGMTQDFLEIIEERYHHQRSVAISAQLPVKDWPSVFKDPTIADAVLDRIVRNAYRFNLKGPSRRPTVEHMPAYADDSASEKEYIEQ</sequence>
<dbReference type="InterPro" id="IPR028350">
    <property type="entry name" value="DNAC/IstB-like"/>
</dbReference>
<feature type="region of interest" description="Disordered" evidence="3">
    <location>
        <begin position="240"/>
        <end position="261"/>
    </location>
</feature>
<dbReference type="PANTHER" id="PTHR30050">
    <property type="entry name" value="CHROMOSOMAL REPLICATION INITIATOR PROTEIN DNAA"/>
    <property type="match status" value="1"/>
</dbReference>
<protein>
    <submittedName>
        <fullName evidence="5">DNA replication protein DnaC</fullName>
    </submittedName>
</protein>
<evidence type="ECO:0000313" key="5">
    <source>
        <dbReference type="EMBL" id="SDB36767.1"/>
    </source>
</evidence>
<dbReference type="GO" id="GO:0006260">
    <property type="term" value="P:DNA replication"/>
    <property type="evidence" value="ECO:0007669"/>
    <property type="project" value="TreeGrafter"/>
</dbReference>
<dbReference type="EMBL" id="FMXR01000033">
    <property type="protein sequence ID" value="SDB36767.1"/>
    <property type="molecule type" value="Genomic_DNA"/>
</dbReference>
<feature type="domain" description="IstB-like ATP-binding" evidence="4">
    <location>
        <begin position="8"/>
        <end position="239"/>
    </location>
</feature>
<evidence type="ECO:0000259" key="4">
    <source>
        <dbReference type="Pfam" id="PF01695"/>
    </source>
</evidence>
<dbReference type="Pfam" id="PF01695">
    <property type="entry name" value="IstB_IS21"/>
    <property type="match status" value="1"/>
</dbReference>
<proteinExistence type="predicted"/>
<dbReference type="Gene3D" id="3.40.50.300">
    <property type="entry name" value="P-loop containing nucleotide triphosphate hydrolases"/>
    <property type="match status" value="1"/>
</dbReference>
<name>A0A1G6CV09_EUBOX</name>
<dbReference type="InterPro" id="IPR047661">
    <property type="entry name" value="IstB"/>
</dbReference>
<keyword evidence="6" id="KW-1185">Reference proteome</keyword>
<accession>A0A1G6CV09</accession>
<reference evidence="5" key="1">
    <citation type="submission" date="2016-10" db="EMBL/GenBank/DDBJ databases">
        <authorList>
            <person name="de Groot N.N."/>
        </authorList>
    </citation>
    <scope>NUCLEOTIDE SEQUENCE [LARGE SCALE GENOMIC DNA]</scope>
    <source>
        <strain evidence="5">DSM 3217</strain>
    </source>
</reference>
<gene>
    <name evidence="5" type="ORF">SAMN02910417_02706</name>
</gene>
<dbReference type="AlphaFoldDB" id="A0A1G6CV09"/>
<dbReference type="CDD" id="cd00009">
    <property type="entry name" value="AAA"/>
    <property type="match status" value="1"/>
</dbReference>
<dbReference type="InterPro" id="IPR002611">
    <property type="entry name" value="IstB_ATP-bd"/>
</dbReference>
<dbReference type="Proteomes" id="UP000199228">
    <property type="component" value="Unassembled WGS sequence"/>
</dbReference>
<dbReference type="PIRSF" id="PIRSF003073">
    <property type="entry name" value="DNAC_TnpB_IstB"/>
    <property type="match status" value="1"/>
</dbReference>
<keyword evidence="1" id="KW-0547">Nucleotide-binding</keyword>
<dbReference type="STRING" id="1732.SAMN02910417_02706"/>
<evidence type="ECO:0000313" key="6">
    <source>
        <dbReference type="Proteomes" id="UP000199228"/>
    </source>
</evidence>
<keyword evidence="2" id="KW-0067">ATP-binding</keyword>
<dbReference type="NCBIfam" id="NF038214">
    <property type="entry name" value="IS21_help_AAA"/>
    <property type="match status" value="1"/>
</dbReference>
<dbReference type="GO" id="GO:0005524">
    <property type="term" value="F:ATP binding"/>
    <property type="evidence" value="ECO:0007669"/>
    <property type="project" value="UniProtKB-KW"/>
</dbReference>